<dbReference type="PANTHER" id="PTHR47197:SF3">
    <property type="entry name" value="DIHYDRO-HEME D1 DEHYDROGENASE"/>
    <property type="match status" value="1"/>
</dbReference>
<sequence length="586" mass="62994">MYQPKAWSLALALALFMFAAGTSANKAKIVLTAEETEGALGFYSTDGELLGKAKVGLLPHEVIVSKDGTTAIVSNFGLHDFDSPYGDAGLYLSRINIPLRLEDKLFYTFPKGAPAHSAQRAPHGVKFNHDETKLYVNTEWTSSDGTAKPSILVYDLTDGSEEPAQVWTLGNNTNKCHNFVFSNDGQTVWLQLGPQGIAAMDAVTGEVKTPFLLGTTIVGVRGLTWSTVEPGVLIVSGIGELWAINTTAAYPPPVVRHYAGYGTRQFLYSAVSPDGKYIVAPAVWNSQVLIIDYWTTKVVARLSSDIDPVAIAISDDSRYAYATGGRGASLTKIDLKKFTTEVIPTGSATGPNGVTFAPKTNSYKTTEFTVGVVISLTGAGNANAYEFQSGLAIWKERINDAGGIALANNKAAFVRLVFLDDLSDSTSTSRLLRELVDEHGADALVVASAGFTPDRRLLRTLDQEDVPLLSLFQVEGDNRKRSDVRSELLRPRADSDVLGHDRWCSLTRYSADFAQRYSRNATTVNAQATAAGIIIEQAAVRSGRSSGKKLVEAIAATDTVLFSGAVKFDAQGNNIYGDSTPVLIRG</sequence>
<dbReference type="SUPFAM" id="SSF53822">
    <property type="entry name" value="Periplasmic binding protein-like I"/>
    <property type="match status" value="2"/>
</dbReference>
<feature type="domain" description="Leucine-binding protein" evidence="3">
    <location>
        <begin position="368"/>
        <end position="479"/>
    </location>
</feature>
<dbReference type="InterPro" id="IPR015943">
    <property type="entry name" value="WD40/YVTN_repeat-like_dom_sf"/>
</dbReference>
<keyword evidence="1 2" id="KW-0732">Signal</keyword>
<feature type="chain" id="PRO_5003990794" description="Leucine-binding protein domain-containing protein" evidence="2">
    <location>
        <begin position="25"/>
        <end position="586"/>
    </location>
</feature>
<evidence type="ECO:0000256" key="1">
    <source>
        <dbReference type="ARBA" id="ARBA00022729"/>
    </source>
</evidence>
<name>L8H749_ACACF</name>
<dbReference type="GeneID" id="14921838"/>
<dbReference type="KEGG" id="acan:ACA1_279470"/>
<dbReference type="Pfam" id="PF13458">
    <property type="entry name" value="Peripla_BP_6"/>
    <property type="match status" value="1"/>
</dbReference>
<dbReference type="SUPFAM" id="SSF51004">
    <property type="entry name" value="C-terminal (heme d1) domain of cytochrome cd1-nitrite reductase"/>
    <property type="match status" value="1"/>
</dbReference>
<evidence type="ECO:0000259" key="3">
    <source>
        <dbReference type="Pfam" id="PF13458"/>
    </source>
</evidence>
<dbReference type="InterPro" id="IPR051200">
    <property type="entry name" value="Host-pathogen_enzymatic-act"/>
</dbReference>
<dbReference type="VEuPathDB" id="AmoebaDB:ACA1_279470"/>
<dbReference type="EMBL" id="KB007908">
    <property type="protein sequence ID" value="ELR20965.1"/>
    <property type="molecule type" value="Genomic_DNA"/>
</dbReference>
<evidence type="ECO:0000256" key="2">
    <source>
        <dbReference type="SAM" id="SignalP"/>
    </source>
</evidence>
<dbReference type="RefSeq" id="XP_004344708.1">
    <property type="nucleotide sequence ID" value="XM_004344658.1"/>
</dbReference>
<dbReference type="InterPro" id="IPR028082">
    <property type="entry name" value="Peripla_BP_I"/>
</dbReference>
<protein>
    <recommendedName>
        <fullName evidence="3">Leucine-binding protein domain-containing protein</fullName>
    </recommendedName>
</protein>
<proteinExistence type="predicted"/>
<gene>
    <name evidence="4" type="ORF">ACA1_279470</name>
</gene>
<reference evidence="4 5" key="1">
    <citation type="journal article" date="2013" name="Genome Biol.">
        <title>Genome of Acanthamoeba castellanii highlights extensive lateral gene transfer and early evolution of tyrosine kinase signaling.</title>
        <authorList>
            <person name="Clarke M."/>
            <person name="Lohan A.J."/>
            <person name="Liu B."/>
            <person name="Lagkouvardos I."/>
            <person name="Roy S."/>
            <person name="Zafar N."/>
            <person name="Bertelli C."/>
            <person name="Schilde C."/>
            <person name="Kianianmomeni A."/>
            <person name="Burglin T.R."/>
            <person name="Frech C."/>
            <person name="Turcotte B."/>
            <person name="Kopec K.O."/>
            <person name="Synnott J.M."/>
            <person name="Choo C."/>
            <person name="Paponov I."/>
            <person name="Finkler A."/>
            <person name="Soon Heng Tan C."/>
            <person name="Hutchins A.P."/>
            <person name="Weinmeier T."/>
            <person name="Rattei T."/>
            <person name="Chu J.S."/>
            <person name="Gimenez G."/>
            <person name="Irimia M."/>
            <person name="Rigden D.J."/>
            <person name="Fitzpatrick D.A."/>
            <person name="Lorenzo-Morales J."/>
            <person name="Bateman A."/>
            <person name="Chiu C.H."/>
            <person name="Tang P."/>
            <person name="Hegemann P."/>
            <person name="Fromm H."/>
            <person name="Raoult D."/>
            <person name="Greub G."/>
            <person name="Miranda-Saavedra D."/>
            <person name="Chen N."/>
            <person name="Nash P."/>
            <person name="Ginger M.L."/>
            <person name="Horn M."/>
            <person name="Schaap P."/>
            <person name="Caler L."/>
            <person name="Loftus B."/>
        </authorList>
    </citation>
    <scope>NUCLEOTIDE SEQUENCE [LARGE SCALE GENOMIC DNA]</scope>
    <source>
        <strain evidence="4 5">Neff</strain>
    </source>
</reference>
<dbReference type="Gene3D" id="3.40.50.2300">
    <property type="match status" value="1"/>
</dbReference>
<evidence type="ECO:0000313" key="5">
    <source>
        <dbReference type="Proteomes" id="UP000011083"/>
    </source>
</evidence>
<dbReference type="Proteomes" id="UP000011083">
    <property type="component" value="Unassembled WGS sequence"/>
</dbReference>
<dbReference type="Gene3D" id="2.130.10.10">
    <property type="entry name" value="YVTN repeat-like/Quinoprotein amine dehydrogenase"/>
    <property type="match status" value="2"/>
</dbReference>
<evidence type="ECO:0000313" key="4">
    <source>
        <dbReference type="EMBL" id="ELR20965.1"/>
    </source>
</evidence>
<dbReference type="PANTHER" id="PTHR47197">
    <property type="entry name" value="PROTEIN NIRF"/>
    <property type="match status" value="1"/>
</dbReference>
<keyword evidence="5" id="KW-1185">Reference proteome</keyword>
<accession>L8H749</accession>
<dbReference type="InterPro" id="IPR028081">
    <property type="entry name" value="Leu-bd"/>
</dbReference>
<organism evidence="4 5">
    <name type="scientific">Acanthamoeba castellanii (strain ATCC 30010 / Neff)</name>
    <dbReference type="NCBI Taxonomy" id="1257118"/>
    <lineage>
        <taxon>Eukaryota</taxon>
        <taxon>Amoebozoa</taxon>
        <taxon>Discosea</taxon>
        <taxon>Longamoebia</taxon>
        <taxon>Centramoebida</taxon>
        <taxon>Acanthamoebidae</taxon>
        <taxon>Acanthamoeba</taxon>
    </lineage>
</organism>
<feature type="signal peptide" evidence="2">
    <location>
        <begin position="1"/>
        <end position="24"/>
    </location>
</feature>
<dbReference type="InterPro" id="IPR011048">
    <property type="entry name" value="Haem_d1_sf"/>
</dbReference>
<dbReference type="AlphaFoldDB" id="L8H749"/>